<keyword evidence="4" id="KW-0418">Kinase</keyword>
<proteinExistence type="predicted"/>
<keyword evidence="7" id="KW-0812">Transmembrane</keyword>
<feature type="coiled-coil region" evidence="6">
    <location>
        <begin position="192"/>
        <end position="226"/>
    </location>
</feature>
<dbReference type="SMART" id="SM00387">
    <property type="entry name" value="HATPase_c"/>
    <property type="match status" value="1"/>
</dbReference>
<dbReference type="Pfam" id="PF07730">
    <property type="entry name" value="HisKA_3"/>
    <property type="match status" value="1"/>
</dbReference>
<dbReference type="Gene3D" id="1.20.5.1930">
    <property type="match status" value="1"/>
</dbReference>
<dbReference type="PANTHER" id="PTHR24421:SF62">
    <property type="entry name" value="SENSORY TRANSDUCTION HISTIDINE KINASE"/>
    <property type="match status" value="1"/>
</dbReference>
<dbReference type="CDD" id="cd16917">
    <property type="entry name" value="HATPase_UhpB-NarQ-NarX-like"/>
    <property type="match status" value="1"/>
</dbReference>
<evidence type="ECO:0000259" key="8">
    <source>
        <dbReference type="PROSITE" id="PS50109"/>
    </source>
</evidence>
<feature type="domain" description="Histidine kinase" evidence="8">
    <location>
        <begin position="227"/>
        <end position="421"/>
    </location>
</feature>
<feature type="transmembrane region" description="Helical" evidence="7">
    <location>
        <begin position="27"/>
        <end position="49"/>
    </location>
</feature>
<dbReference type="InterPro" id="IPR005467">
    <property type="entry name" value="His_kinase_dom"/>
</dbReference>
<dbReference type="Proteomes" id="UP000466388">
    <property type="component" value="Unassembled WGS sequence"/>
</dbReference>
<dbReference type="GO" id="GO:0000155">
    <property type="term" value="F:phosphorelay sensor kinase activity"/>
    <property type="evidence" value="ECO:0007669"/>
    <property type="project" value="InterPro"/>
</dbReference>
<evidence type="ECO:0000313" key="10">
    <source>
        <dbReference type="Proteomes" id="UP000466388"/>
    </source>
</evidence>
<feature type="transmembrane region" description="Helical" evidence="7">
    <location>
        <begin position="147"/>
        <end position="165"/>
    </location>
</feature>
<keyword evidence="6" id="KW-0175">Coiled coil</keyword>
<dbReference type="PROSITE" id="PS50109">
    <property type="entry name" value="HIS_KIN"/>
    <property type="match status" value="1"/>
</dbReference>
<reference evidence="9 10" key="1">
    <citation type="submission" date="2019-11" db="EMBL/GenBank/DDBJ databases">
        <title>Lactobacillus sp. nov. CRM56-3, isolated from fermented tea leaves.</title>
        <authorList>
            <person name="Phuengjayaem S."/>
            <person name="Tanasupawat S."/>
        </authorList>
    </citation>
    <scope>NUCLEOTIDE SEQUENCE [LARGE SCALE GENOMIC DNA]</scope>
    <source>
        <strain evidence="9 10">CRM56-3</strain>
    </source>
</reference>
<comment type="catalytic activity">
    <reaction evidence="1">
        <text>ATP + protein L-histidine = ADP + protein N-phospho-L-histidine.</text>
        <dbReference type="EC" id="2.7.13.3"/>
    </reaction>
</comment>
<keyword evidence="7" id="KW-0472">Membrane</keyword>
<evidence type="ECO:0000256" key="7">
    <source>
        <dbReference type="SAM" id="Phobius"/>
    </source>
</evidence>
<gene>
    <name evidence="9" type="ORF">GM612_05740</name>
</gene>
<dbReference type="Pfam" id="PF02518">
    <property type="entry name" value="HATPase_c"/>
    <property type="match status" value="1"/>
</dbReference>
<dbReference type="Gene3D" id="3.30.565.10">
    <property type="entry name" value="Histidine kinase-like ATPase, C-terminal domain"/>
    <property type="match status" value="1"/>
</dbReference>
<evidence type="ECO:0000256" key="4">
    <source>
        <dbReference type="ARBA" id="ARBA00022777"/>
    </source>
</evidence>
<comment type="caution">
    <text evidence="9">The sequence shown here is derived from an EMBL/GenBank/DDBJ whole genome shotgun (WGS) entry which is preliminary data.</text>
</comment>
<evidence type="ECO:0000256" key="3">
    <source>
        <dbReference type="ARBA" id="ARBA00022679"/>
    </source>
</evidence>
<dbReference type="EMBL" id="WNJO01000005">
    <property type="protein sequence ID" value="MTV82153.1"/>
    <property type="molecule type" value="Genomic_DNA"/>
</dbReference>
<dbReference type="InterPro" id="IPR011712">
    <property type="entry name" value="Sig_transdc_His_kin_sub3_dim/P"/>
</dbReference>
<accession>A0A7X2XWD7</accession>
<evidence type="ECO:0000256" key="2">
    <source>
        <dbReference type="ARBA" id="ARBA00012438"/>
    </source>
</evidence>
<evidence type="ECO:0000256" key="6">
    <source>
        <dbReference type="SAM" id="Coils"/>
    </source>
</evidence>
<evidence type="ECO:0000256" key="5">
    <source>
        <dbReference type="ARBA" id="ARBA00023012"/>
    </source>
</evidence>
<dbReference type="AlphaFoldDB" id="A0A7X2XWD7"/>
<keyword evidence="10" id="KW-1185">Reference proteome</keyword>
<feature type="transmembrane region" description="Helical" evidence="7">
    <location>
        <begin position="103"/>
        <end position="127"/>
    </location>
</feature>
<keyword evidence="3" id="KW-0808">Transferase</keyword>
<dbReference type="SUPFAM" id="SSF55874">
    <property type="entry name" value="ATPase domain of HSP90 chaperone/DNA topoisomerase II/histidine kinase"/>
    <property type="match status" value="1"/>
</dbReference>
<keyword evidence="7" id="KW-1133">Transmembrane helix</keyword>
<evidence type="ECO:0000256" key="1">
    <source>
        <dbReference type="ARBA" id="ARBA00000085"/>
    </source>
</evidence>
<dbReference type="EC" id="2.7.13.3" evidence="2"/>
<dbReference type="InterPro" id="IPR036890">
    <property type="entry name" value="HATPase_C_sf"/>
</dbReference>
<dbReference type="GO" id="GO:0046983">
    <property type="term" value="F:protein dimerization activity"/>
    <property type="evidence" value="ECO:0007669"/>
    <property type="project" value="InterPro"/>
</dbReference>
<keyword evidence="5" id="KW-0902">Two-component regulatory system</keyword>
<dbReference type="PANTHER" id="PTHR24421">
    <property type="entry name" value="NITRATE/NITRITE SENSOR PROTEIN NARX-RELATED"/>
    <property type="match status" value="1"/>
</dbReference>
<feature type="transmembrane region" description="Helical" evidence="7">
    <location>
        <begin position="69"/>
        <end position="91"/>
    </location>
</feature>
<organism evidence="9 10">
    <name type="scientific">Secundilactobacillus folii</name>
    <dbReference type="NCBI Taxonomy" id="2678357"/>
    <lineage>
        <taxon>Bacteria</taxon>
        <taxon>Bacillati</taxon>
        <taxon>Bacillota</taxon>
        <taxon>Bacilli</taxon>
        <taxon>Lactobacillales</taxon>
        <taxon>Lactobacillaceae</taxon>
        <taxon>Secundilactobacillus</taxon>
    </lineage>
</organism>
<sequence length="428" mass="48099">MTKGSPMMSNQNETQRIDTLRKARGPLIVWLIMIGFVSMYVLSTSAFTTSARFSLVHQAQLVSHQNGSYTAHFLMALVVISLCGVILAVWIGPWLYQQRPWELICVPIVCVVIAIGIAPVSAPILMVGTYPILTIESIIAFRHPQVILSWITTIYILLWVIYFVIFGWQLAVIVIPLFIFVMAVVFYYWRFYQQQINESQRLESLYAELQLAYKQVEESAIRSERQRVARELHDTLTQGLAGVIMQLEAASSFLEQHQPQRAKKIIDTSVNTARATLQQSRITLTDLRSTTEESLPARLQLVTEAIRKNYQLKTALKLGDIPEYSASQLTEITRIVTEALTNVAKHANTQQALIASQLHDNVFKLKIIDFGAGFDQHTKPKIGHYGLKGLHERAARLGGVVTIVSSPGEGTTVTLTIPTTRKELDNHD</sequence>
<feature type="transmembrane region" description="Helical" evidence="7">
    <location>
        <begin position="170"/>
        <end position="189"/>
    </location>
</feature>
<evidence type="ECO:0000313" key="9">
    <source>
        <dbReference type="EMBL" id="MTV82153.1"/>
    </source>
</evidence>
<protein>
    <recommendedName>
        <fullName evidence="2">histidine kinase</fullName>
        <ecNumber evidence="2">2.7.13.3</ecNumber>
    </recommendedName>
</protein>
<dbReference type="InterPro" id="IPR003594">
    <property type="entry name" value="HATPase_dom"/>
</dbReference>
<dbReference type="GO" id="GO:0016020">
    <property type="term" value="C:membrane"/>
    <property type="evidence" value="ECO:0007669"/>
    <property type="project" value="InterPro"/>
</dbReference>
<dbReference type="InterPro" id="IPR050482">
    <property type="entry name" value="Sensor_HK_TwoCompSys"/>
</dbReference>
<name>A0A7X2XWD7_9LACO</name>